<dbReference type="RefSeq" id="WP_100296220.1">
    <property type="nucleotide sequence ID" value="NZ_PHGZ01000007.1"/>
</dbReference>
<gene>
    <name evidence="1" type="ORF">CVP04_03945</name>
</gene>
<organism evidence="1 2">
    <name type="scientific">Caviibacterium pharyngocola</name>
    <dbReference type="NCBI Taxonomy" id="28159"/>
    <lineage>
        <taxon>Bacteria</taxon>
        <taxon>Pseudomonadati</taxon>
        <taxon>Pseudomonadota</taxon>
        <taxon>Gammaproteobacteria</taxon>
        <taxon>Pasteurellales</taxon>
        <taxon>Pasteurellaceae</taxon>
        <taxon>Caviibacterium</taxon>
    </lineage>
</organism>
<comment type="caution">
    <text evidence="1">The sequence shown here is derived from an EMBL/GenBank/DDBJ whole genome shotgun (WGS) entry which is preliminary data.</text>
</comment>
<keyword evidence="2" id="KW-1185">Reference proteome</keyword>
<name>A0A2M8RXB7_9PAST</name>
<dbReference type="AlphaFoldDB" id="A0A2M8RXB7"/>
<sequence>MKNTLDKKEALLDRLDKIAKSLENNEGTLALLALGSCGLHNERLDQYSDLDFFVIVQDGYKNRYIDNLFWLENINNISFSYKNTVDGHRVLFQDEIFCEFAIFEKRELAKIPYDHGRLVWSRDEFDKNLCVPIRLPNDNDYEESWLINEIMTCLYLGLSREKRGEVLSAFFLIQQRAINRIIDLWNSAGEENPVFTDKFNNTRRFEQIHPTKVKLIRKFTQGYDHNQASAGEILTYLDQTYPINQHFKDVIMQLLT</sequence>
<dbReference type="Proteomes" id="UP000230282">
    <property type="component" value="Unassembled WGS sequence"/>
</dbReference>
<dbReference type="SUPFAM" id="SSF81301">
    <property type="entry name" value="Nucleotidyltransferase"/>
    <property type="match status" value="1"/>
</dbReference>
<reference evidence="1 2" key="1">
    <citation type="submission" date="2017-11" db="EMBL/GenBank/DDBJ databases">
        <title>Reclassification of Bisgaard taxon 5 as Caviibacterium pharyngocola gen. nov., sp. nov.</title>
        <authorList>
            <person name="Christensen H."/>
        </authorList>
    </citation>
    <scope>NUCLEOTIDE SEQUENCE [LARGE SCALE GENOMIC DNA]</scope>
    <source>
        <strain evidence="1 2">7_3</strain>
    </source>
</reference>
<dbReference type="InterPro" id="IPR043519">
    <property type="entry name" value="NT_sf"/>
</dbReference>
<evidence type="ECO:0000313" key="1">
    <source>
        <dbReference type="EMBL" id="PJG83530.1"/>
    </source>
</evidence>
<dbReference type="OrthoDB" id="383876at2"/>
<protein>
    <submittedName>
        <fullName evidence="1">Uncharacterized protein</fullName>
    </submittedName>
</protein>
<accession>A0A2M8RXB7</accession>
<proteinExistence type="predicted"/>
<dbReference type="Gene3D" id="3.30.460.10">
    <property type="entry name" value="Beta Polymerase, domain 2"/>
    <property type="match status" value="1"/>
</dbReference>
<dbReference type="EMBL" id="PHGZ01000007">
    <property type="protein sequence ID" value="PJG83530.1"/>
    <property type="molecule type" value="Genomic_DNA"/>
</dbReference>
<evidence type="ECO:0000313" key="2">
    <source>
        <dbReference type="Proteomes" id="UP000230282"/>
    </source>
</evidence>